<protein>
    <submittedName>
        <fullName evidence="2">Phage tail tube protein</fullName>
    </submittedName>
</protein>
<name>A0ABU2R2L8_9ACTN</name>
<proteinExistence type="predicted"/>
<dbReference type="Pfam" id="PF06199">
    <property type="entry name" value="Phage_tail_2"/>
    <property type="match status" value="1"/>
</dbReference>
<keyword evidence="3" id="KW-1185">Reference proteome</keyword>
<dbReference type="Proteomes" id="UP001183610">
    <property type="component" value="Unassembled WGS sequence"/>
</dbReference>
<gene>
    <name evidence="2" type="ORF">RM698_12940</name>
</gene>
<feature type="region of interest" description="Disordered" evidence="1">
    <location>
        <begin position="38"/>
        <end position="60"/>
    </location>
</feature>
<sequence>MSTPVETRVTALARRWRLELDLGTDTTPDWQTVMGVTEFQPSAEPNLEDSSDYDSGGWAGNTKTGQSWELSVTINRKINSTQKAYHPTHEALRRAAFEFDEASYVHVRYYDRNGLPEAYEGRALVEWAPSGGETTDLDQVEITLTGDGPLLLIDNPLAEEEG</sequence>
<evidence type="ECO:0000313" key="3">
    <source>
        <dbReference type="Proteomes" id="UP001183610"/>
    </source>
</evidence>
<dbReference type="InterPro" id="IPR011855">
    <property type="entry name" value="Phgtail_TP901_1"/>
</dbReference>
<evidence type="ECO:0000256" key="1">
    <source>
        <dbReference type="SAM" id="MobiDB-lite"/>
    </source>
</evidence>
<dbReference type="NCBIfam" id="NF047353">
    <property type="entry name" value="tube_lmo2291"/>
    <property type="match status" value="1"/>
</dbReference>
<evidence type="ECO:0000313" key="2">
    <source>
        <dbReference type="EMBL" id="MDT0409955.1"/>
    </source>
</evidence>
<reference evidence="3" key="1">
    <citation type="submission" date="2023-07" db="EMBL/GenBank/DDBJ databases">
        <title>30 novel species of actinomycetes from the DSMZ collection.</title>
        <authorList>
            <person name="Nouioui I."/>
        </authorList>
    </citation>
    <scope>NUCLEOTIDE SEQUENCE [LARGE SCALE GENOMIC DNA]</scope>
    <source>
        <strain evidence="3">DSM 41979</strain>
    </source>
</reference>
<accession>A0ABU2R2L8</accession>
<dbReference type="RefSeq" id="WP_010264066.1">
    <property type="nucleotide sequence ID" value="NZ_JAVRET010000024.1"/>
</dbReference>
<organism evidence="2 3">
    <name type="scientific">Streptomyces evansiae</name>
    <dbReference type="NCBI Taxonomy" id="3075535"/>
    <lineage>
        <taxon>Bacteria</taxon>
        <taxon>Bacillati</taxon>
        <taxon>Actinomycetota</taxon>
        <taxon>Actinomycetes</taxon>
        <taxon>Kitasatosporales</taxon>
        <taxon>Streptomycetaceae</taxon>
        <taxon>Streptomyces</taxon>
    </lineage>
</organism>
<dbReference type="EMBL" id="JAVRET010000024">
    <property type="protein sequence ID" value="MDT0409955.1"/>
    <property type="molecule type" value="Genomic_DNA"/>
</dbReference>
<comment type="caution">
    <text evidence="2">The sequence shown here is derived from an EMBL/GenBank/DDBJ whole genome shotgun (WGS) entry which is preliminary data.</text>
</comment>